<dbReference type="GO" id="GO:0016874">
    <property type="term" value="F:ligase activity"/>
    <property type="evidence" value="ECO:0007669"/>
    <property type="project" value="UniProtKB-KW"/>
</dbReference>
<gene>
    <name evidence="1" type="primary">CDC4_4</name>
    <name evidence="1" type="ORF">LTR16_012766</name>
</gene>
<protein>
    <submittedName>
        <fullName evidence="1">SCF ubiquitin ligase complex subunit cdc4</fullName>
    </submittedName>
</protein>
<evidence type="ECO:0000313" key="1">
    <source>
        <dbReference type="EMBL" id="KAK5226592.1"/>
    </source>
</evidence>
<evidence type="ECO:0000313" key="2">
    <source>
        <dbReference type="Proteomes" id="UP001357485"/>
    </source>
</evidence>
<keyword evidence="1" id="KW-0436">Ligase</keyword>
<proteinExistence type="predicted"/>
<keyword evidence="2" id="KW-1185">Reference proteome</keyword>
<name>A0ABR0LRF2_9PEZI</name>
<organism evidence="1 2">
    <name type="scientific">Cryomyces antarcticus</name>
    <dbReference type="NCBI Taxonomy" id="329879"/>
    <lineage>
        <taxon>Eukaryota</taxon>
        <taxon>Fungi</taxon>
        <taxon>Dikarya</taxon>
        <taxon>Ascomycota</taxon>
        <taxon>Pezizomycotina</taxon>
        <taxon>Dothideomycetes</taxon>
        <taxon>Dothideomycetes incertae sedis</taxon>
        <taxon>Cryomyces</taxon>
    </lineage>
</organism>
<accession>A0ABR0LRF2</accession>
<feature type="non-terminal residue" evidence="1">
    <location>
        <position position="63"/>
    </location>
</feature>
<dbReference type="EMBL" id="JAVRRA010013633">
    <property type="protein sequence ID" value="KAK5226592.1"/>
    <property type="molecule type" value="Genomic_DNA"/>
</dbReference>
<reference evidence="1 2" key="1">
    <citation type="submission" date="2023-08" db="EMBL/GenBank/DDBJ databases">
        <title>Black Yeasts Isolated from many extreme environments.</title>
        <authorList>
            <person name="Coleine C."/>
            <person name="Stajich J.E."/>
            <person name="Selbmann L."/>
        </authorList>
    </citation>
    <scope>NUCLEOTIDE SEQUENCE [LARGE SCALE GENOMIC DNA]</scope>
    <source>
        <strain evidence="1 2">CCFEE 536</strain>
    </source>
</reference>
<comment type="caution">
    <text evidence="1">The sequence shown here is derived from an EMBL/GenBank/DDBJ whole genome shotgun (WGS) entry which is preliminary data.</text>
</comment>
<sequence>MIDAFDAMPMEMQTYFMYQMLRRCAKPTLHFVADVVNPTLKCDFLGVLPLELSQIVIRNLDAQ</sequence>
<dbReference type="Proteomes" id="UP001357485">
    <property type="component" value="Unassembled WGS sequence"/>
</dbReference>